<evidence type="ECO:0000256" key="2">
    <source>
        <dbReference type="ARBA" id="ARBA00022475"/>
    </source>
</evidence>
<name>A0ABQ2A1V6_9BACL</name>
<proteinExistence type="inferred from homology"/>
<keyword evidence="2" id="KW-1003">Cell membrane</keyword>
<gene>
    <name evidence="11" type="ORF">GCM10007362_34780</name>
</gene>
<dbReference type="Pfam" id="PF00015">
    <property type="entry name" value="MCPsignal"/>
    <property type="match status" value="1"/>
</dbReference>
<dbReference type="InterPro" id="IPR004089">
    <property type="entry name" value="MCPsignal_dom"/>
</dbReference>
<evidence type="ECO:0000256" key="4">
    <source>
        <dbReference type="ARBA" id="ARBA00023224"/>
    </source>
</evidence>
<comment type="subcellular location">
    <subcellularLocation>
        <location evidence="1">Cell membrane</location>
    </subcellularLocation>
</comment>
<dbReference type="Gene3D" id="6.10.340.10">
    <property type="match status" value="1"/>
</dbReference>
<evidence type="ECO:0000256" key="7">
    <source>
        <dbReference type="SAM" id="MobiDB-lite"/>
    </source>
</evidence>
<comment type="caution">
    <text evidence="11">The sequence shown here is derived from an EMBL/GenBank/DDBJ whole genome shotgun (WGS) entry which is preliminary data.</text>
</comment>
<feature type="domain" description="Methyl-accepting transducer" evidence="9">
    <location>
        <begin position="287"/>
        <end position="523"/>
    </location>
</feature>
<dbReference type="RefSeq" id="WP_172245810.1">
    <property type="nucleotide sequence ID" value="NZ_BMDD01000004.1"/>
</dbReference>
<dbReference type="SUPFAM" id="SSF103190">
    <property type="entry name" value="Sensory domain-like"/>
    <property type="match status" value="1"/>
</dbReference>
<dbReference type="EMBL" id="BMDD01000004">
    <property type="protein sequence ID" value="GGH82846.1"/>
    <property type="molecule type" value="Genomic_DNA"/>
</dbReference>
<dbReference type="PROSITE" id="PS50111">
    <property type="entry name" value="CHEMOTAXIS_TRANSDUC_2"/>
    <property type="match status" value="1"/>
</dbReference>
<protein>
    <recommendedName>
        <fullName evidence="13">Methyl-accepting chemotaxis protein</fullName>
    </recommendedName>
</protein>
<dbReference type="PRINTS" id="PR00260">
    <property type="entry name" value="CHEMTRNSDUCR"/>
</dbReference>
<organism evidence="11 12">
    <name type="scientific">Saccharibacillus endophyticus</name>
    <dbReference type="NCBI Taxonomy" id="2060666"/>
    <lineage>
        <taxon>Bacteria</taxon>
        <taxon>Bacillati</taxon>
        <taxon>Bacillota</taxon>
        <taxon>Bacilli</taxon>
        <taxon>Bacillales</taxon>
        <taxon>Paenibacillaceae</taxon>
        <taxon>Saccharibacillus</taxon>
    </lineage>
</organism>
<comment type="similarity">
    <text evidence="5">Belongs to the methyl-accepting chemotaxis (MCP) protein family.</text>
</comment>
<keyword evidence="8" id="KW-1133">Transmembrane helix</keyword>
<keyword evidence="8" id="KW-0812">Transmembrane</keyword>
<feature type="domain" description="HAMP" evidence="10">
    <location>
        <begin position="216"/>
        <end position="268"/>
    </location>
</feature>
<evidence type="ECO:0000313" key="11">
    <source>
        <dbReference type="EMBL" id="GGH82846.1"/>
    </source>
</evidence>
<evidence type="ECO:0000256" key="8">
    <source>
        <dbReference type="SAM" id="Phobius"/>
    </source>
</evidence>
<dbReference type="SMART" id="SM00304">
    <property type="entry name" value="HAMP"/>
    <property type="match status" value="1"/>
</dbReference>
<feature type="compositionally biased region" description="Polar residues" evidence="7">
    <location>
        <begin position="607"/>
        <end position="622"/>
    </location>
</feature>
<dbReference type="Gene3D" id="1.10.287.950">
    <property type="entry name" value="Methyl-accepting chemotaxis protein"/>
    <property type="match status" value="1"/>
</dbReference>
<dbReference type="PANTHER" id="PTHR32089:SF112">
    <property type="entry name" value="LYSOZYME-LIKE PROTEIN-RELATED"/>
    <property type="match status" value="1"/>
</dbReference>
<dbReference type="Proteomes" id="UP000605427">
    <property type="component" value="Unassembled WGS sequence"/>
</dbReference>
<dbReference type="PROSITE" id="PS50885">
    <property type="entry name" value="HAMP"/>
    <property type="match status" value="1"/>
</dbReference>
<keyword evidence="4 6" id="KW-0807">Transducer</keyword>
<evidence type="ECO:0000256" key="6">
    <source>
        <dbReference type="PROSITE-ProRule" id="PRU00284"/>
    </source>
</evidence>
<evidence type="ECO:0000256" key="3">
    <source>
        <dbReference type="ARBA" id="ARBA00023136"/>
    </source>
</evidence>
<evidence type="ECO:0000256" key="1">
    <source>
        <dbReference type="ARBA" id="ARBA00004236"/>
    </source>
</evidence>
<reference evidence="12" key="1">
    <citation type="journal article" date="2019" name="Int. J. Syst. Evol. Microbiol.">
        <title>The Global Catalogue of Microorganisms (GCM) 10K type strain sequencing project: providing services to taxonomists for standard genome sequencing and annotation.</title>
        <authorList>
            <consortium name="The Broad Institute Genomics Platform"/>
            <consortium name="The Broad Institute Genome Sequencing Center for Infectious Disease"/>
            <person name="Wu L."/>
            <person name="Ma J."/>
        </authorList>
    </citation>
    <scope>NUCLEOTIDE SEQUENCE [LARGE SCALE GENOMIC DNA]</scope>
    <source>
        <strain evidence="12">CCM 8702</strain>
    </source>
</reference>
<dbReference type="CDD" id="cd06225">
    <property type="entry name" value="HAMP"/>
    <property type="match status" value="1"/>
</dbReference>
<dbReference type="Pfam" id="PF00672">
    <property type="entry name" value="HAMP"/>
    <property type="match status" value="1"/>
</dbReference>
<dbReference type="CDD" id="cd11386">
    <property type="entry name" value="MCP_signal"/>
    <property type="match status" value="1"/>
</dbReference>
<evidence type="ECO:0008006" key="13">
    <source>
        <dbReference type="Google" id="ProtNLM"/>
    </source>
</evidence>
<feature type="region of interest" description="Disordered" evidence="7">
    <location>
        <begin position="592"/>
        <end position="636"/>
    </location>
</feature>
<sequence length="636" mass="67384">MKSLQLKIMLIFSVLIIASEVVLGYSMYRSSSLLLVESVGKQAESIANYAAGEIDTNTYIKITPESGVTAYYFQLRKTFNELREANRLKYLYTMNMRDNNGTPQYFYVVDGAPANAAAEEMSALGAVEEETNTELEAAFSTGEAQIGSLTTDDDYGTTLTSYVPIKDAEGKIVGVLGADFDATSIQAQMDHNRNQALLIGGVVLAFSLLVLYLVSRMIVAPLRKLTGEMRGVEAGDLTLEITDTRKDEIGRLSKAFRSMLETMSGMIVGVRSGTRDTRRSAEALSGSAEEWAAASEQMASHLGEAGKRMREQARLSEENSRALGEVSGGIQHIADALNVVAGAAREASETAKNGGEFVVGALDQMEAVQASSDETRSRVERLSQHSSRIGEIVGEIQAISSQTNLLALNASIEAARAGEHGRGFAVVADEVRKLAEQTAKSASDVAVIVTGIIGETHEAVEGVRVQAGKIDEAAGVVKRTGDSFSGILASVQRIAEQLREISAVSEQTAAGAQQATASAESMEKASRIASEHFVGIEQSADGQLAAIDRMKSSAAELERMSADLEHMIGRFKVDEASASIPASLAPVAAELPTPSSTDAAQDFVIDATTSAAGGNTNSTDPNSSDKESAKHRSAAS</sequence>
<evidence type="ECO:0000259" key="9">
    <source>
        <dbReference type="PROSITE" id="PS50111"/>
    </source>
</evidence>
<dbReference type="InterPro" id="IPR004090">
    <property type="entry name" value="Chemotax_Me-accpt_rcpt"/>
</dbReference>
<dbReference type="SUPFAM" id="SSF58104">
    <property type="entry name" value="Methyl-accepting chemotaxis protein (MCP) signaling domain"/>
    <property type="match status" value="1"/>
</dbReference>
<keyword evidence="3 8" id="KW-0472">Membrane</keyword>
<accession>A0ABQ2A1V6</accession>
<dbReference type="PANTHER" id="PTHR32089">
    <property type="entry name" value="METHYL-ACCEPTING CHEMOTAXIS PROTEIN MCPB"/>
    <property type="match status" value="1"/>
</dbReference>
<dbReference type="SMART" id="SM00283">
    <property type="entry name" value="MA"/>
    <property type="match status" value="1"/>
</dbReference>
<evidence type="ECO:0000313" key="12">
    <source>
        <dbReference type="Proteomes" id="UP000605427"/>
    </source>
</evidence>
<dbReference type="InterPro" id="IPR029151">
    <property type="entry name" value="Sensor-like_sf"/>
</dbReference>
<evidence type="ECO:0000256" key="5">
    <source>
        <dbReference type="ARBA" id="ARBA00029447"/>
    </source>
</evidence>
<keyword evidence="12" id="KW-1185">Reference proteome</keyword>
<feature type="transmembrane region" description="Helical" evidence="8">
    <location>
        <begin position="196"/>
        <end position="214"/>
    </location>
</feature>
<evidence type="ECO:0000259" key="10">
    <source>
        <dbReference type="PROSITE" id="PS50885"/>
    </source>
</evidence>
<dbReference type="InterPro" id="IPR003660">
    <property type="entry name" value="HAMP_dom"/>
</dbReference>